<dbReference type="InterPro" id="IPR013968">
    <property type="entry name" value="PKS_KR"/>
</dbReference>
<dbReference type="InterPro" id="IPR051468">
    <property type="entry name" value="Fungal_SecMetab_SDRs"/>
</dbReference>
<evidence type="ECO:0000313" key="4">
    <source>
        <dbReference type="EMBL" id="PWN26066.1"/>
    </source>
</evidence>
<dbReference type="GO" id="GO:0016491">
    <property type="term" value="F:oxidoreductase activity"/>
    <property type="evidence" value="ECO:0007669"/>
    <property type="project" value="TreeGrafter"/>
</dbReference>
<evidence type="ECO:0000256" key="1">
    <source>
        <dbReference type="ARBA" id="ARBA00006484"/>
    </source>
</evidence>
<gene>
    <name evidence="4" type="ORF">BDZ90DRAFT_233652</name>
</gene>
<dbReference type="GeneID" id="37028533"/>
<feature type="region of interest" description="Disordered" evidence="2">
    <location>
        <begin position="48"/>
        <end position="69"/>
    </location>
</feature>
<dbReference type="PRINTS" id="PR00081">
    <property type="entry name" value="GDHRDH"/>
</dbReference>
<dbReference type="CDD" id="cd05325">
    <property type="entry name" value="carb_red_sniffer_like_SDR_c"/>
    <property type="match status" value="1"/>
</dbReference>
<feature type="domain" description="Ketoreductase (KR)" evidence="3">
    <location>
        <begin position="7"/>
        <end position="122"/>
    </location>
</feature>
<evidence type="ECO:0000256" key="2">
    <source>
        <dbReference type="SAM" id="MobiDB-lite"/>
    </source>
</evidence>
<dbReference type="EMBL" id="KZ819673">
    <property type="protein sequence ID" value="PWN26066.1"/>
    <property type="molecule type" value="Genomic_DNA"/>
</dbReference>
<name>A0A316ULA4_9BASI</name>
<dbReference type="PANTHER" id="PTHR43544">
    <property type="entry name" value="SHORT-CHAIN DEHYDROGENASE/REDUCTASE"/>
    <property type="match status" value="1"/>
</dbReference>
<dbReference type="OrthoDB" id="5296at2759"/>
<evidence type="ECO:0000259" key="3">
    <source>
        <dbReference type="Pfam" id="PF08659"/>
    </source>
</evidence>
<keyword evidence="5" id="KW-1185">Reference proteome</keyword>
<dbReference type="STRING" id="1569628.A0A316ULA4"/>
<dbReference type="PANTHER" id="PTHR43544:SF12">
    <property type="entry name" value="NAD(P)-BINDING ROSSMANN-FOLD SUPERFAMILY PROTEIN"/>
    <property type="match status" value="1"/>
</dbReference>
<feature type="compositionally biased region" description="Polar residues" evidence="2">
    <location>
        <begin position="55"/>
        <end position="64"/>
    </location>
</feature>
<comment type="similarity">
    <text evidence="1">Belongs to the short-chain dehydrogenases/reductases (SDR) family.</text>
</comment>
<accession>A0A316ULA4</accession>
<evidence type="ECO:0000313" key="5">
    <source>
        <dbReference type="Proteomes" id="UP000245884"/>
    </source>
</evidence>
<dbReference type="AlphaFoldDB" id="A0A316ULA4"/>
<protein>
    <submittedName>
        <fullName evidence="4">NAD(P)-binding protein</fullName>
    </submittedName>
</protein>
<dbReference type="InterPro" id="IPR002347">
    <property type="entry name" value="SDR_fam"/>
</dbReference>
<dbReference type="InterPro" id="IPR036291">
    <property type="entry name" value="NAD(P)-bd_dom_sf"/>
</dbReference>
<sequence>MAPPNVAVIVGSSQGLGLHLARSYLARTDLQVVSLSRKPSEARNAILDTKAASPLNLNGPNGSKKTGEADAANMSHLEGSRLTNLEVDVRNEESLQQAASEVSKKFGDSSLRLLFNVAGKLTPEKNLGQVEYEEMLEQFKINTFFPLLSFKHFVPLLPKPVSTPNQPVSEKDDPAHGLLPSTHSILASLSARVGSINDNERGGWYSYRASKAAQNMITKSLSRELANRNLAALACALHPGTVRSELSREFTGGPGGMKGKEKKEGEFEADEAANNLIEVLKGLHDVKGDNGKFYDWRGKEVPW</sequence>
<organism evidence="4 5">
    <name type="scientific">Jaminaea rosea</name>
    <dbReference type="NCBI Taxonomy" id="1569628"/>
    <lineage>
        <taxon>Eukaryota</taxon>
        <taxon>Fungi</taxon>
        <taxon>Dikarya</taxon>
        <taxon>Basidiomycota</taxon>
        <taxon>Ustilaginomycotina</taxon>
        <taxon>Exobasidiomycetes</taxon>
        <taxon>Microstromatales</taxon>
        <taxon>Microstromatales incertae sedis</taxon>
        <taxon>Jaminaea</taxon>
    </lineage>
</organism>
<dbReference type="Proteomes" id="UP000245884">
    <property type="component" value="Unassembled WGS sequence"/>
</dbReference>
<dbReference type="RefSeq" id="XP_025360678.1">
    <property type="nucleotide sequence ID" value="XM_025506710.1"/>
</dbReference>
<dbReference type="GO" id="GO:0005737">
    <property type="term" value="C:cytoplasm"/>
    <property type="evidence" value="ECO:0007669"/>
    <property type="project" value="TreeGrafter"/>
</dbReference>
<dbReference type="Gene3D" id="3.40.50.720">
    <property type="entry name" value="NAD(P)-binding Rossmann-like Domain"/>
    <property type="match status" value="1"/>
</dbReference>
<dbReference type="SUPFAM" id="SSF51735">
    <property type="entry name" value="NAD(P)-binding Rossmann-fold domains"/>
    <property type="match status" value="1"/>
</dbReference>
<proteinExistence type="inferred from homology"/>
<reference evidence="4 5" key="1">
    <citation type="journal article" date="2018" name="Mol. Biol. Evol.">
        <title>Broad Genomic Sampling Reveals a Smut Pathogenic Ancestry of the Fungal Clade Ustilaginomycotina.</title>
        <authorList>
            <person name="Kijpornyongpan T."/>
            <person name="Mondo S.J."/>
            <person name="Barry K."/>
            <person name="Sandor L."/>
            <person name="Lee J."/>
            <person name="Lipzen A."/>
            <person name="Pangilinan J."/>
            <person name="LaButti K."/>
            <person name="Hainaut M."/>
            <person name="Henrissat B."/>
            <person name="Grigoriev I.V."/>
            <person name="Spatafora J.W."/>
            <person name="Aime M.C."/>
        </authorList>
    </citation>
    <scope>NUCLEOTIDE SEQUENCE [LARGE SCALE GENOMIC DNA]</scope>
    <source>
        <strain evidence="4 5">MCA 5214</strain>
    </source>
</reference>
<dbReference type="Pfam" id="PF08659">
    <property type="entry name" value="KR"/>
    <property type="match status" value="1"/>
</dbReference>